<dbReference type="FunCoup" id="A0A6I8TRL2">
    <property type="interactions" value="19"/>
</dbReference>
<dbReference type="EnsemblMetazoa" id="AAEL024160-RA">
    <property type="protein sequence ID" value="AAEL024160-PA"/>
    <property type="gene ID" value="AAEL024160"/>
</dbReference>
<evidence type="ECO:0000313" key="17">
    <source>
        <dbReference type="EnsemblMetazoa" id="AAEL024160-PA"/>
    </source>
</evidence>
<evidence type="ECO:0000256" key="8">
    <source>
        <dbReference type="ARBA" id="ARBA00023170"/>
    </source>
</evidence>
<dbReference type="SUPFAM" id="SSF53850">
    <property type="entry name" value="Periplasmic binding protein-like II"/>
    <property type="match status" value="1"/>
</dbReference>
<comment type="subcellular location">
    <subcellularLocation>
        <location evidence="1">Cell membrane</location>
        <topology evidence="1">Multi-pass membrane protein</topology>
    </subcellularLocation>
</comment>
<keyword evidence="11" id="KW-0407">Ion channel</keyword>
<feature type="signal peptide" evidence="14">
    <location>
        <begin position="1"/>
        <end position="32"/>
    </location>
</feature>
<keyword evidence="2" id="KW-0813">Transport</keyword>
<evidence type="ECO:0000256" key="12">
    <source>
        <dbReference type="SAM" id="MobiDB-lite"/>
    </source>
</evidence>
<keyword evidence="7 13" id="KW-0472">Membrane</keyword>
<keyword evidence="14" id="KW-0732">Signal</keyword>
<gene>
    <name evidence="17" type="primary">5574038</name>
</gene>
<dbReference type="FunFam" id="3.40.190.10:FF:000188">
    <property type="entry name" value="Ionotropic receptor 64a"/>
    <property type="match status" value="1"/>
</dbReference>
<evidence type="ECO:0000256" key="13">
    <source>
        <dbReference type="SAM" id="Phobius"/>
    </source>
</evidence>
<dbReference type="Gene3D" id="1.10.287.70">
    <property type="match status" value="1"/>
</dbReference>
<evidence type="ECO:0000259" key="15">
    <source>
        <dbReference type="Pfam" id="PF10613"/>
    </source>
</evidence>
<evidence type="ECO:0000256" key="7">
    <source>
        <dbReference type="ARBA" id="ARBA00023136"/>
    </source>
</evidence>
<keyword evidence="3" id="KW-1003">Cell membrane</keyword>
<keyword evidence="4 13" id="KW-0812">Transmembrane</keyword>
<evidence type="ECO:0000256" key="10">
    <source>
        <dbReference type="ARBA" id="ARBA00023286"/>
    </source>
</evidence>
<dbReference type="OrthoDB" id="6424337at2759"/>
<evidence type="ECO:0000256" key="9">
    <source>
        <dbReference type="ARBA" id="ARBA00023180"/>
    </source>
</evidence>
<dbReference type="PANTHER" id="PTHR42643:SF42">
    <property type="entry name" value="IONOTROPIC GLUTAMATE RECEPTOR L-GLUTAMATE AND GLYCINE-BINDING DOMAIN-CONTAINING PROTEIN"/>
    <property type="match status" value="1"/>
</dbReference>
<reference evidence="17 18" key="1">
    <citation type="submission" date="2017-06" db="EMBL/GenBank/DDBJ databases">
        <title>Aedes aegypti genome working group (AGWG) sequencing and assembly.</title>
        <authorList>
            <consortium name="Aedes aegypti Genome Working Group (AGWG)"/>
            <person name="Matthews B.J."/>
        </authorList>
    </citation>
    <scope>NUCLEOTIDE SEQUENCE [LARGE SCALE GENOMIC DNA]</scope>
    <source>
        <strain evidence="17 18">LVP_AGWG</strain>
    </source>
</reference>
<evidence type="ECO:0000256" key="2">
    <source>
        <dbReference type="ARBA" id="ARBA00022448"/>
    </source>
</evidence>
<dbReference type="InterPro" id="IPR052192">
    <property type="entry name" value="Insect_Ionotropic_Sensory_Rcpt"/>
</dbReference>
<keyword evidence="8" id="KW-0675">Receptor</keyword>
<feature type="region of interest" description="Disordered" evidence="12">
    <location>
        <begin position="218"/>
        <end position="238"/>
    </location>
</feature>
<evidence type="ECO:0000256" key="6">
    <source>
        <dbReference type="ARBA" id="ARBA00023065"/>
    </source>
</evidence>
<feature type="chain" id="PRO_5043725218" evidence="14">
    <location>
        <begin position="33"/>
        <end position="996"/>
    </location>
</feature>
<organism evidence="17 18">
    <name type="scientific">Aedes aegypti</name>
    <name type="common">Yellowfever mosquito</name>
    <name type="synonym">Culex aegypti</name>
    <dbReference type="NCBI Taxonomy" id="7159"/>
    <lineage>
        <taxon>Eukaryota</taxon>
        <taxon>Metazoa</taxon>
        <taxon>Ecdysozoa</taxon>
        <taxon>Arthropoda</taxon>
        <taxon>Hexapoda</taxon>
        <taxon>Insecta</taxon>
        <taxon>Pterygota</taxon>
        <taxon>Neoptera</taxon>
        <taxon>Endopterygota</taxon>
        <taxon>Diptera</taxon>
        <taxon>Nematocera</taxon>
        <taxon>Culicoidea</taxon>
        <taxon>Culicidae</taxon>
        <taxon>Culicinae</taxon>
        <taxon>Aedini</taxon>
        <taxon>Aedes</taxon>
        <taxon>Stegomyia</taxon>
    </lineage>
</organism>
<feature type="transmembrane region" description="Helical" evidence="13">
    <location>
        <begin position="473"/>
        <end position="494"/>
    </location>
</feature>
<evidence type="ECO:0000313" key="18">
    <source>
        <dbReference type="Proteomes" id="UP000008820"/>
    </source>
</evidence>
<feature type="domain" description="Ionotropic glutamate receptor L-glutamate and glycine-binding" evidence="15">
    <location>
        <begin position="350"/>
        <end position="446"/>
    </location>
</feature>
<evidence type="ECO:0000259" key="16">
    <source>
        <dbReference type="Pfam" id="PF24576"/>
    </source>
</evidence>
<accession>A0A6I8TRL2</accession>
<evidence type="ECO:0000256" key="3">
    <source>
        <dbReference type="ARBA" id="ARBA00022475"/>
    </source>
</evidence>
<dbReference type="GO" id="GO:0015276">
    <property type="term" value="F:ligand-gated monoatomic ion channel activity"/>
    <property type="evidence" value="ECO:0007669"/>
    <property type="project" value="InterPro"/>
</dbReference>
<feature type="region of interest" description="Disordered" evidence="12">
    <location>
        <begin position="542"/>
        <end position="586"/>
    </location>
</feature>
<evidence type="ECO:0000256" key="14">
    <source>
        <dbReference type="SAM" id="SignalP"/>
    </source>
</evidence>
<keyword evidence="9" id="KW-0325">Glycoprotein</keyword>
<evidence type="ECO:0000256" key="5">
    <source>
        <dbReference type="ARBA" id="ARBA00022989"/>
    </source>
</evidence>
<reference evidence="17" key="2">
    <citation type="submission" date="2020-05" db="UniProtKB">
        <authorList>
            <consortium name="EnsemblMetazoa"/>
        </authorList>
    </citation>
    <scope>IDENTIFICATION</scope>
    <source>
        <strain evidence="17">LVP_AGWG</strain>
    </source>
</reference>
<keyword evidence="10" id="KW-1071">Ligand-gated ion channel</keyword>
<feature type="domain" description="Ionotropic receptor 75a N-terminal" evidence="16">
    <location>
        <begin position="261"/>
        <end position="349"/>
    </location>
</feature>
<proteinExistence type="predicted"/>
<dbReference type="Pfam" id="PF24576">
    <property type="entry name" value="IR75A_N"/>
    <property type="match status" value="1"/>
</dbReference>
<dbReference type="Pfam" id="PF10613">
    <property type="entry name" value="Lig_chan-Glu_bd"/>
    <property type="match status" value="1"/>
</dbReference>
<dbReference type="PANTHER" id="PTHR42643">
    <property type="entry name" value="IONOTROPIC RECEPTOR 20A-RELATED"/>
    <property type="match status" value="1"/>
</dbReference>
<dbReference type="Gene3D" id="3.40.190.10">
    <property type="entry name" value="Periplasmic binding protein-like II"/>
    <property type="match status" value="1"/>
</dbReference>
<dbReference type="InterPro" id="IPR019594">
    <property type="entry name" value="Glu/Gly-bd"/>
</dbReference>
<dbReference type="GO" id="GO:0005886">
    <property type="term" value="C:plasma membrane"/>
    <property type="evidence" value="ECO:0007669"/>
    <property type="project" value="UniProtKB-SubCell"/>
</dbReference>
<keyword evidence="5 13" id="KW-1133">Transmembrane helix</keyword>
<dbReference type="AlphaFoldDB" id="A0A6I8TRL2"/>
<dbReference type="PROSITE" id="PS51257">
    <property type="entry name" value="PROKAR_LIPOPROTEIN"/>
    <property type="match status" value="1"/>
</dbReference>
<evidence type="ECO:0000256" key="1">
    <source>
        <dbReference type="ARBA" id="ARBA00004651"/>
    </source>
</evidence>
<keyword evidence="18" id="KW-1185">Reference proteome</keyword>
<evidence type="ECO:0000256" key="11">
    <source>
        <dbReference type="ARBA" id="ARBA00023303"/>
    </source>
</evidence>
<evidence type="ECO:0000256" key="4">
    <source>
        <dbReference type="ARBA" id="ARBA00022692"/>
    </source>
</evidence>
<feature type="transmembrane region" description="Helical" evidence="13">
    <location>
        <begin position="727"/>
        <end position="750"/>
    </location>
</feature>
<dbReference type="InParanoid" id="A0A6I8TRL2"/>
<keyword evidence="6" id="KW-0406">Ion transport</keyword>
<feature type="transmembrane region" description="Helical" evidence="13">
    <location>
        <begin position="920"/>
        <end position="943"/>
    </location>
</feature>
<dbReference type="Proteomes" id="UP000008820">
    <property type="component" value="Chromosome 2"/>
</dbReference>
<dbReference type="InterPro" id="IPR057074">
    <property type="entry name" value="IR75A_N"/>
</dbReference>
<sequence length="996" mass="114201">MTSDKTSPMTKVPRQIVLYISLVVIMTGCVDSAAETNNDYERNVMKLIFDFIVDYKRLKFGIVFTCTERPFAFYDVTKRLMEGNISLRAINIDGYAATGDEFANAGNDLDGLKYATLMRNMISYHQFVLLDLECANSNVVLHQASRYELLNGSFHWLIIDKKPNVDSSIGTANAFARTIAVAASDPERWTNEYRYRSAEHGPGCHPLANFTKPSNPPGEHYGLTAAANRDQERPGDDDDAVGDYYDTGPVDGDVVDEIFGRFETMNISINAEITLVKALAGDASHRDFALFDIWNPGFISGGRLNVTAMGNYTADQHRDGNGLLYVRFRESTVVRRRDMNGLRLKIMTVVTQKPREPFEVYLSTPKNTHLDSVHRYNFGLMSYLKDYFNFRFIMRRTKSWGYLRNGTFDGMIGALARREVDLGGSPMFFRQERHRVVSYTTRSFIERPCFIFRHPRRQQTMRNPFLLPFETTIWYMMVACGAILVVVLFTSFYFEDSGFVRRGKSSIHAANKFGSLKIEDDESYYGDSFHLNGPSIGRRLPESQELQHHRRQQWSDNTKENVLFNDTNKNNDDDPRHHHHHRHLHRLLEHRNRQRWKTLSRRHLFSERQLQRKASAAACANNSSENINIKPVKAETGAGIRRGFQLQQRIQLFQRHPFNNSNNNDKDSDNRVDVVGVKQDARKSNSANSNYKAEKFSKSILLFLGGVCQQGLSEIPHLPSGKCTSMFILIFGYLMFQYYSATIVGSLLMVPPKNIRTIRNLIDSKLTLGIEDIPYSRDYFVRTTDEDSLELYRTRVSFYNPKTGQNESHFLNAADGLALVKAGGYAFHVAVSAGYKIIRETFSEREVCELAEIDMFPKSAQWMVAIVQKNSPYRDVITYGLRRLNEAGIMDHQRHVWQEPKPKCVRKMAPTDLIVGLDSVYSAFILLLAGALVSIGLLLIEILHHQLRLAKNGWPSRHQQHHHHRQFNVGNFPQQQKPPLQGQQLWDHDLVYPYVD</sequence>
<name>A0A6I8TRL2_AEDAE</name>
<protein>
    <submittedName>
        <fullName evidence="17">Uncharacterized protein</fullName>
    </submittedName>
</protein>